<protein>
    <submittedName>
        <fullName evidence="4">RNA methyltransferase, TrmH family</fullName>
    </submittedName>
</protein>
<name>A0A1I5ZBR3_9PSEU</name>
<dbReference type="SMART" id="SM00347">
    <property type="entry name" value="HTH_MARR"/>
    <property type="match status" value="1"/>
</dbReference>
<evidence type="ECO:0000313" key="4">
    <source>
        <dbReference type="EMBL" id="SFQ53936.1"/>
    </source>
</evidence>
<dbReference type="PANTHER" id="PTHR46429:SF2">
    <property type="entry name" value="TRNA_RRNA METHYLTRANSFERASE"/>
    <property type="match status" value="1"/>
</dbReference>
<dbReference type="Proteomes" id="UP000198727">
    <property type="component" value="Unassembled WGS sequence"/>
</dbReference>
<keyword evidence="5" id="KW-1185">Reference proteome</keyword>
<dbReference type="InterPro" id="IPR029028">
    <property type="entry name" value="Alpha/beta_knot_MTases"/>
</dbReference>
<proteinExistence type="predicted"/>
<dbReference type="GO" id="GO:0032259">
    <property type="term" value="P:methylation"/>
    <property type="evidence" value="ECO:0007669"/>
    <property type="project" value="UniProtKB-KW"/>
</dbReference>
<dbReference type="GO" id="GO:0005829">
    <property type="term" value="C:cytosol"/>
    <property type="evidence" value="ECO:0007669"/>
    <property type="project" value="TreeGrafter"/>
</dbReference>
<dbReference type="Pfam" id="PF00588">
    <property type="entry name" value="SpoU_methylase"/>
    <property type="match status" value="1"/>
</dbReference>
<organism evidence="4 5">
    <name type="scientific">Amycolatopsis arida</name>
    <dbReference type="NCBI Taxonomy" id="587909"/>
    <lineage>
        <taxon>Bacteria</taxon>
        <taxon>Bacillati</taxon>
        <taxon>Actinomycetota</taxon>
        <taxon>Actinomycetes</taxon>
        <taxon>Pseudonocardiales</taxon>
        <taxon>Pseudonocardiaceae</taxon>
        <taxon>Amycolatopsis</taxon>
    </lineage>
</organism>
<dbReference type="EMBL" id="FOWW01000009">
    <property type="protein sequence ID" value="SFQ53936.1"/>
    <property type="molecule type" value="Genomic_DNA"/>
</dbReference>
<gene>
    <name evidence="4" type="ORF">SAMN05421810_10923</name>
</gene>
<dbReference type="GO" id="GO:0003700">
    <property type="term" value="F:DNA-binding transcription factor activity"/>
    <property type="evidence" value="ECO:0007669"/>
    <property type="project" value="InterPro"/>
</dbReference>
<dbReference type="Gene3D" id="3.40.1280.10">
    <property type="match status" value="1"/>
</dbReference>
<dbReference type="InterPro" id="IPR029026">
    <property type="entry name" value="tRNA_m1G_MTases_N"/>
</dbReference>
<dbReference type="AlphaFoldDB" id="A0A1I5ZBR3"/>
<keyword evidence="1 4" id="KW-0489">Methyltransferase</keyword>
<evidence type="ECO:0000256" key="2">
    <source>
        <dbReference type="ARBA" id="ARBA00022679"/>
    </source>
</evidence>
<dbReference type="STRING" id="587909.SAMN05421810_10923"/>
<accession>A0A1I5ZBR3</accession>
<dbReference type="InterPro" id="IPR001537">
    <property type="entry name" value="SpoU_MeTrfase"/>
</dbReference>
<dbReference type="GO" id="GO:0006396">
    <property type="term" value="P:RNA processing"/>
    <property type="evidence" value="ECO:0007669"/>
    <property type="project" value="InterPro"/>
</dbReference>
<evidence type="ECO:0000256" key="1">
    <source>
        <dbReference type="ARBA" id="ARBA00022603"/>
    </source>
</evidence>
<dbReference type="InterPro" id="IPR004441">
    <property type="entry name" value="rRNA_MeTrfase_TrmH"/>
</dbReference>
<feature type="domain" description="HTH marR-type" evidence="3">
    <location>
        <begin position="136"/>
        <end position="229"/>
    </location>
</feature>
<evidence type="ECO:0000313" key="5">
    <source>
        <dbReference type="Proteomes" id="UP000198727"/>
    </source>
</evidence>
<dbReference type="Gene3D" id="1.10.10.10">
    <property type="entry name" value="Winged helix-like DNA-binding domain superfamily/Winged helix DNA-binding domain"/>
    <property type="match status" value="1"/>
</dbReference>
<dbReference type="PANTHER" id="PTHR46429">
    <property type="entry name" value="23S RRNA (GUANOSINE-2'-O-)-METHYLTRANSFERASE RLMB"/>
    <property type="match status" value="1"/>
</dbReference>
<keyword evidence="2 4" id="KW-0808">Transferase</keyword>
<dbReference type="InterPro" id="IPR000835">
    <property type="entry name" value="HTH_MarR-typ"/>
</dbReference>
<dbReference type="InterPro" id="IPR036388">
    <property type="entry name" value="WH-like_DNA-bd_sf"/>
</dbReference>
<dbReference type="InterPro" id="IPR036390">
    <property type="entry name" value="WH_DNA-bd_sf"/>
</dbReference>
<dbReference type="GO" id="GO:0003723">
    <property type="term" value="F:RNA binding"/>
    <property type="evidence" value="ECO:0007669"/>
    <property type="project" value="InterPro"/>
</dbReference>
<dbReference type="SUPFAM" id="SSF46785">
    <property type="entry name" value="Winged helix' DNA-binding domain"/>
    <property type="match status" value="1"/>
</dbReference>
<dbReference type="CDD" id="cd18095">
    <property type="entry name" value="SpoU-like_rRNA-MTase"/>
    <property type="match status" value="1"/>
</dbReference>
<dbReference type="GO" id="GO:0008173">
    <property type="term" value="F:RNA methyltransferase activity"/>
    <property type="evidence" value="ECO:0007669"/>
    <property type="project" value="InterPro"/>
</dbReference>
<dbReference type="SUPFAM" id="SSF75217">
    <property type="entry name" value="alpha/beta knot"/>
    <property type="match status" value="1"/>
</dbReference>
<reference evidence="5" key="1">
    <citation type="submission" date="2016-10" db="EMBL/GenBank/DDBJ databases">
        <authorList>
            <person name="Varghese N."/>
            <person name="Submissions S."/>
        </authorList>
    </citation>
    <scope>NUCLEOTIDE SEQUENCE [LARGE SCALE GENOMIC DNA]</scope>
    <source>
        <strain evidence="5">CGMCC 4.5579</strain>
    </source>
</reference>
<evidence type="ECO:0000259" key="3">
    <source>
        <dbReference type="SMART" id="SM00347"/>
    </source>
</evidence>
<sequence>MLQAARGTALTTRVRRYPTPARAVAGLRDAGFQVVATSPRGRHVQSLAPLRGDRLALVVGNETHGVDEETLAATDLVVRIPMAGPVESLNVGVAAGIGIYELRMRMVLAMLTDRIRATLGRDLGVTARFVRAAFDARLAADELDATQVVALMIVACDRRTPVDELTRELGLTGDERAGALDPLVDRGYLARTGPDVAITDAGEHAVAALWTVVDGIEAELYAGLSTEERTEFRRMLRRIQENALRLGRGVRGTPHTG</sequence>